<dbReference type="SUPFAM" id="SSF159275">
    <property type="entry name" value="PA1994-like"/>
    <property type="match status" value="1"/>
</dbReference>
<reference evidence="1 2" key="1">
    <citation type="submission" date="2015-11" db="EMBL/GenBank/DDBJ databases">
        <title>Expanding the genomic diversity of Burkholderia species for the development of highly accurate diagnostics.</title>
        <authorList>
            <person name="Sahl J."/>
            <person name="Keim P."/>
            <person name="Wagner D."/>
        </authorList>
    </citation>
    <scope>NUCLEOTIDE SEQUENCE [LARGE SCALE GENOMIC DNA]</scope>
    <source>
        <strain evidence="1 2">MSMB1302</strain>
    </source>
</reference>
<sequence length="194" mass="21326">MTQQDEAVRTRCVAWQVVQTWQAAEWCRLVESRTAIGLSGSVSGAIDGAPFRVDYAVSCGADWLTRAARITQWGGTQPPRQRDIACDAGRWTIDGVDAPALAGATDIDLGFSPSTNTLPIRRLGLAVGEAAVIHTAWLRFPEFEFVRGEQRYTRTAEHVYRYESGTYAADIAVDEAGLVTDYDEWRRIGAASAR</sequence>
<accession>A0A104AWC0</accession>
<organism evidence="1 2">
    <name type="scientific">Burkholderia cepacia</name>
    <name type="common">Pseudomonas cepacia</name>
    <dbReference type="NCBI Taxonomy" id="292"/>
    <lineage>
        <taxon>Bacteria</taxon>
        <taxon>Pseudomonadati</taxon>
        <taxon>Pseudomonadota</taxon>
        <taxon>Betaproteobacteria</taxon>
        <taxon>Burkholderiales</taxon>
        <taxon>Burkholderiaceae</taxon>
        <taxon>Burkholderia</taxon>
        <taxon>Burkholderia cepacia complex</taxon>
    </lineage>
</organism>
<gene>
    <name evidence="1" type="ORF">WS90_12045</name>
</gene>
<dbReference type="InterPro" id="IPR009467">
    <property type="entry name" value="Glycolipid-bd_prot_put"/>
</dbReference>
<evidence type="ECO:0000313" key="1">
    <source>
        <dbReference type="EMBL" id="KVK83630.1"/>
    </source>
</evidence>
<dbReference type="AlphaFoldDB" id="A0A104AWC0"/>
<comment type="caution">
    <text evidence="1">The sequence shown here is derived from an EMBL/GenBank/DDBJ whole genome shotgun (WGS) entry which is preliminary data.</text>
</comment>
<proteinExistence type="predicted"/>
<dbReference type="EMBL" id="LOYH01000043">
    <property type="protein sequence ID" value="KVK83630.1"/>
    <property type="molecule type" value="Genomic_DNA"/>
</dbReference>
<evidence type="ECO:0000313" key="2">
    <source>
        <dbReference type="Proteomes" id="UP000069001"/>
    </source>
</evidence>
<dbReference type="RefSeq" id="WP_059663459.1">
    <property type="nucleotide sequence ID" value="NZ_LOYH01000043.1"/>
</dbReference>
<dbReference type="Pfam" id="PF06475">
    <property type="entry name" value="Glycolipid_bind"/>
    <property type="match status" value="1"/>
</dbReference>
<name>A0A104AWC0_BURCE</name>
<dbReference type="Proteomes" id="UP000069001">
    <property type="component" value="Unassembled WGS sequence"/>
</dbReference>
<protein>
    <submittedName>
        <fullName evidence="1">Uncharacterized protein</fullName>
    </submittedName>
</protein>